<dbReference type="RefSeq" id="WP_415862765.1">
    <property type="nucleotide sequence ID" value="NZ_CP134536.1"/>
</dbReference>
<organism evidence="1 2">
    <name type="scientific">Thalassobellus suaedae</name>
    <dbReference type="NCBI Taxonomy" id="3074124"/>
    <lineage>
        <taxon>Bacteria</taxon>
        <taxon>Pseudomonadati</taxon>
        <taxon>Bacteroidota</taxon>
        <taxon>Flavobacteriia</taxon>
        <taxon>Flavobacteriales</taxon>
        <taxon>Flavobacteriaceae</taxon>
        <taxon>Thalassobellus</taxon>
    </lineage>
</organism>
<dbReference type="PROSITE" id="PS51257">
    <property type="entry name" value="PROKAR_LIPOPROTEIN"/>
    <property type="match status" value="1"/>
</dbReference>
<dbReference type="Proteomes" id="UP001303407">
    <property type="component" value="Chromosome"/>
</dbReference>
<dbReference type="EMBL" id="CP134536">
    <property type="protein sequence ID" value="WNH12784.1"/>
    <property type="molecule type" value="Genomic_DNA"/>
</dbReference>
<proteinExistence type="predicted"/>
<name>A0ABY9Y3H8_9FLAO</name>
<evidence type="ECO:0008006" key="3">
    <source>
        <dbReference type="Google" id="ProtNLM"/>
    </source>
</evidence>
<reference evidence="1 2" key="1">
    <citation type="submission" date="2023-09" db="EMBL/GenBank/DDBJ databases">
        <title>Thalassobella suaedae gen. nov., sp. nov., a marine bacterium of the family Flavobacteriaceae isolated from a halophyte Suaeda japonica.</title>
        <authorList>
            <person name="Lee S.Y."/>
            <person name="Hwang C.Y."/>
        </authorList>
    </citation>
    <scope>NUCLEOTIDE SEQUENCE [LARGE SCALE GENOMIC DNA]</scope>
    <source>
        <strain evidence="1 2">HL-DH10</strain>
    </source>
</reference>
<gene>
    <name evidence="1" type="ORF">RHP49_00655</name>
</gene>
<sequence>MKQKLPIFLIILFLTFSCVQKKENRKKTNELDVGIKEKIITKKEQFQNSFKIDTSLTKKIAFDFIKVSNSLKTDSILSICNCDKDKKTNTIKIQLETGIPIKKDLDTISESSNKKWNTVLQTRDLGYLKELKGQFKFLNIILKDCLVKSINLYSKSTAKEYNGNDFDSLSIERYKINISKFNYSIASDIYGEFEFRLNKEFGLFKNDTILKGRFLCNNWRIWESEKIKNWNINKQSKETSIE</sequence>
<keyword evidence="2" id="KW-1185">Reference proteome</keyword>
<evidence type="ECO:0000313" key="1">
    <source>
        <dbReference type="EMBL" id="WNH12784.1"/>
    </source>
</evidence>
<protein>
    <recommendedName>
        <fullName evidence="3">Lipoprotein</fullName>
    </recommendedName>
</protein>
<evidence type="ECO:0000313" key="2">
    <source>
        <dbReference type="Proteomes" id="UP001303407"/>
    </source>
</evidence>
<accession>A0ABY9Y3H8</accession>